<organism evidence="2 3">
    <name type="scientific">Candidatus Marsarchaeota G2 archaeon OSP_D</name>
    <dbReference type="NCBI Taxonomy" id="1978157"/>
    <lineage>
        <taxon>Archaea</taxon>
        <taxon>Candidatus Marsarchaeota</taxon>
        <taxon>Candidatus Marsarchaeota group 2</taxon>
    </lineage>
</organism>
<dbReference type="GO" id="GO:0005524">
    <property type="term" value="F:ATP binding"/>
    <property type="evidence" value="ECO:0007669"/>
    <property type="project" value="InterPro"/>
</dbReference>
<evidence type="ECO:0000259" key="1">
    <source>
        <dbReference type="PROSITE" id="PS50011"/>
    </source>
</evidence>
<dbReference type="Proteomes" id="UP000240322">
    <property type="component" value="Unassembled WGS sequence"/>
</dbReference>
<dbReference type="Gene3D" id="3.30.200.20">
    <property type="entry name" value="Phosphorylase Kinase, domain 1"/>
    <property type="match status" value="1"/>
</dbReference>
<reference evidence="2 3" key="1">
    <citation type="submission" date="2017-04" db="EMBL/GenBank/DDBJ databases">
        <title>Novel microbial lineages endemic to geothermal iron-oxide mats fill important gaps in the evolutionary history of Archaea.</title>
        <authorList>
            <person name="Jay Z.J."/>
            <person name="Beam J.P."/>
            <person name="Dlakic M."/>
            <person name="Rusch D.B."/>
            <person name="Kozubal M.A."/>
            <person name="Inskeep W.P."/>
        </authorList>
    </citation>
    <scope>NUCLEOTIDE SEQUENCE [LARGE SCALE GENOMIC DNA]</scope>
    <source>
        <strain evidence="2">OSP_D</strain>
    </source>
</reference>
<evidence type="ECO:0000313" key="2">
    <source>
        <dbReference type="EMBL" id="PSN90414.1"/>
    </source>
</evidence>
<gene>
    <name evidence="2" type="ORF">B9Q03_06900</name>
</gene>
<dbReference type="Pfam" id="PF01636">
    <property type="entry name" value="APH"/>
    <property type="match status" value="1"/>
</dbReference>
<comment type="caution">
    <text evidence="2">The sequence shown here is derived from an EMBL/GenBank/DDBJ whole genome shotgun (WGS) entry which is preliminary data.</text>
</comment>
<dbReference type="InterPro" id="IPR051678">
    <property type="entry name" value="AGP_Transferase"/>
</dbReference>
<protein>
    <recommendedName>
        <fullName evidence="1">Protein kinase domain-containing protein</fullName>
    </recommendedName>
</protein>
<sequence>MARKLTPRKRVLQALRVCVPQLGVNSLRRFEHGWDNHVYELNHSLVAKLSKSSVGGFKLLKEACLLPHLRAELGEIIPRELAKCVVNIEGEECVLLVYEAIRGWVSTQRGMRLTTSTHEVCHMLAQLMEKIHSISPPNECSEMVPVHDTPRKWAEALRSEVFRLIDMAGSALPSRLRNTILERVVEYAKRLQSLGFTPKLIHGDIDPRNLLVDDTGRLVGLIDWGEAAVGDPAIDYAGLFYVEEHIGKHVLEIQREEYPQYLSPRVGFHRDLAPLYWVAYGASSGNHNLTEAGLRLLRESFPS</sequence>
<dbReference type="InterPro" id="IPR002575">
    <property type="entry name" value="Aminoglycoside_PTrfase"/>
</dbReference>
<dbReference type="SUPFAM" id="SSF56112">
    <property type="entry name" value="Protein kinase-like (PK-like)"/>
    <property type="match status" value="1"/>
</dbReference>
<proteinExistence type="predicted"/>
<accession>A0A2R6AVL0</accession>
<dbReference type="PANTHER" id="PTHR21310">
    <property type="entry name" value="AMINOGLYCOSIDE PHOSPHOTRANSFERASE-RELATED-RELATED"/>
    <property type="match status" value="1"/>
</dbReference>
<feature type="domain" description="Protein kinase" evidence="1">
    <location>
        <begin position="24"/>
        <end position="303"/>
    </location>
</feature>
<dbReference type="PANTHER" id="PTHR21310:SF15">
    <property type="entry name" value="AMINOGLYCOSIDE PHOSPHOTRANSFERASE DOMAIN-CONTAINING PROTEIN"/>
    <property type="match status" value="1"/>
</dbReference>
<dbReference type="InterPro" id="IPR000719">
    <property type="entry name" value="Prot_kinase_dom"/>
</dbReference>
<evidence type="ECO:0000313" key="3">
    <source>
        <dbReference type="Proteomes" id="UP000240322"/>
    </source>
</evidence>
<name>A0A2R6AVL0_9ARCH</name>
<dbReference type="Gene3D" id="3.90.1200.10">
    <property type="match status" value="1"/>
</dbReference>
<dbReference type="GO" id="GO:0004672">
    <property type="term" value="F:protein kinase activity"/>
    <property type="evidence" value="ECO:0007669"/>
    <property type="project" value="InterPro"/>
</dbReference>
<dbReference type="InterPro" id="IPR011009">
    <property type="entry name" value="Kinase-like_dom_sf"/>
</dbReference>
<dbReference type="EMBL" id="NEXE01000061">
    <property type="protein sequence ID" value="PSN90414.1"/>
    <property type="molecule type" value="Genomic_DNA"/>
</dbReference>
<dbReference type="PROSITE" id="PS50011">
    <property type="entry name" value="PROTEIN_KINASE_DOM"/>
    <property type="match status" value="1"/>
</dbReference>
<dbReference type="AlphaFoldDB" id="A0A2R6AVL0"/>